<dbReference type="AlphaFoldDB" id="A0A8S3YN76"/>
<comment type="caution">
    <text evidence="2">The sequence shown here is derived from an EMBL/GenBank/DDBJ whole genome shotgun (WGS) entry which is preliminary data.</text>
</comment>
<gene>
    <name evidence="2" type="ORF">CUNI_LOCUS2279</name>
</gene>
<dbReference type="InterPro" id="IPR037862">
    <property type="entry name" value="PLC-beta_PH"/>
</dbReference>
<dbReference type="Proteomes" id="UP000678393">
    <property type="component" value="Unassembled WGS sequence"/>
</dbReference>
<dbReference type="SUPFAM" id="SSF50729">
    <property type="entry name" value="PH domain-like"/>
    <property type="match status" value="1"/>
</dbReference>
<dbReference type="EMBL" id="CAJHNH020000291">
    <property type="protein sequence ID" value="CAG5116721.1"/>
    <property type="molecule type" value="Genomic_DNA"/>
</dbReference>
<keyword evidence="3" id="KW-1185">Reference proteome</keyword>
<reference evidence="2" key="1">
    <citation type="submission" date="2021-04" db="EMBL/GenBank/DDBJ databases">
        <authorList>
            <consortium name="Molecular Ecology Group"/>
        </authorList>
    </citation>
    <scope>NUCLEOTIDE SEQUENCE</scope>
</reference>
<evidence type="ECO:0000313" key="2">
    <source>
        <dbReference type="EMBL" id="CAG5116721.1"/>
    </source>
</evidence>
<feature type="domain" description="PLC-beta PH" evidence="1">
    <location>
        <begin position="13"/>
        <end position="140"/>
    </location>
</feature>
<protein>
    <recommendedName>
        <fullName evidence="1">PLC-beta PH domain-containing protein</fullName>
    </recommendedName>
</protein>
<sequence>MAKQFEFSWRIPVPEVLQTGCVFDIWDEEYSVYESNCMVKVDEYGFFICWKSEGREGQVLECSQVNDIRLGLAPKVSDTKVLADILEKSSHSLESRTVTVCSGLDLVNITYTLLIARDPEIAKVWFEGLRKITLNTKANNVCPMTQLKKHWIKLCCMVNPSGKIPVRG</sequence>
<dbReference type="OrthoDB" id="269822at2759"/>
<dbReference type="CDD" id="cd13361">
    <property type="entry name" value="PH_PLC_beta"/>
    <property type="match status" value="1"/>
</dbReference>
<name>A0A8S3YN76_9EUPU</name>
<accession>A0A8S3YN76</accession>
<dbReference type="Pfam" id="PF17787">
    <property type="entry name" value="PH_14"/>
    <property type="match status" value="1"/>
</dbReference>
<feature type="non-terminal residue" evidence="2">
    <location>
        <position position="168"/>
    </location>
</feature>
<proteinExistence type="predicted"/>
<dbReference type="Gene3D" id="2.30.29.240">
    <property type="match status" value="1"/>
</dbReference>
<evidence type="ECO:0000259" key="1">
    <source>
        <dbReference type="Pfam" id="PF17787"/>
    </source>
</evidence>
<organism evidence="2 3">
    <name type="scientific">Candidula unifasciata</name>
    <dbReference type="NCBI Taxonomy" id="100452"/>
    <lineage>
        <taxon>Eukaryota</taxon>
        <taxon>Metazoa</taxon>
        <taxon>Spiralia</taxon>
        <taxon>Lophotrochozoa</taxon>
        <taxon>Mollusca</taxon>
        <taxon>Gastropoda</taxon>
        <taxon>Heterobranchia</taxon>
        <taxon>Euthyneura</taxon>
        <taxon>Panpulmonata</taxon>
        <taxon>Eupulmonata</taxon>
        <taxon>Stylommatophora</taxon>
        <taxon>Helicina</taxon>
        <taxon>Helicoidea</taxon>
        <taxon>Geomitridae</taxon>
        <taxon>Candidula</taxon>
    </lineage>
</organism>
<evidence type="ECO:0000313" key="3">
    <source>
        <dbReference type="Proteomes" id="UP000678393"/>
    </source>
</evidence>